<keyword evidence="7 9" id="KW-0408">Iron</keyword>
<keyword evidence="12" id="KW-1133">Transmembrane helix</keyword>
<dbReference type="InterPro" id="IPR001128">
    <property type="entry name" value="Cyt_P450"/>
</dbReference>
<dbReference type="PANTHER" id="PTHR46300">
    <property type="entry name" value="P450, PUTATIVE (EUROFUNG)-RELATED-RELATED"/>
    <property type="match status" value="1"/>
</dbReference>
<dbReference type="Pfam" id="PF00067">
    <property type="entry name" value="p450"/>
    <property type="match status" value="2"/>
</dbReference>
<dbReference type="GO" id="GO:0020037">
    <property type="term" value="F:heme binding"/>
    <property type="evidence" value="ECO:0007669"/>
    <property type="project" value="InterPro"/>
</dbReference>
<dbReference type="Gene3D" id="1.10.630.10">
    <property type="entry name" value="Cytochrome P450"/>
    <property type="match status" value="2"/>
</dbReference>
<dbReference type="InterPro" id="IPR002401">
    <property type="entry name" value="Cyt_P450_E_grp-I"/>
</dbReference>
<evidence type="ECO:0000256" key="8">
    <source>
        <dbReference type="ARBA" id="ARBA00023033"/>
    </source>
</evidence>
<dbReference type="InterPro" id="IPR050364">
    <property type="entry name" value="Cytochrome_P450_fung"/>
</dbReference>
<keyword evidence="12" id="KW-0812">Transmembrane</keyword>
<dbReference type="PANTHER" id="PTHR46300:SF7">
    <property type="entry name" value="P450, PUTATIVE (EUROFUNG)-RELATED"/>
    <property type="match status" value="1"/>
</dbReference>
<dbReference type="GO" id="GO:0016020">
    <property type="term" value="C:membrane"/>
    <property type="evidence" value="ECO:0007669"/>
    <property type="project" value="UniProtKB-SubCell"/>
</dbReference>
<protein>
    <recommendedName>
        <fullName evidence="15">Cytochrome P450</fullName>
    </recommendedName>
</protein>
<evidence type="ECO:0000256" key="6">
    <source>
        <dbReference type="ARBA" id="ARBA00023002"/>
    </source>
</evidence>
<name>A0A4Y9YNL6_9AGAM</name>
<dbReference type="GO" id="GO:0004497">
    <property type="term" value="F:monooxygenase activity"/>
    <property type="evidence" value="ECO:0007669"/>
    <property type="project" value="UniProtKB-KW"/>
</dbReference>
<dbReference type="PROSITE" id="PS00086">
    <property type="entry name" value="CYTOCHROME_P450"/>
    <property type="match status" value="1"/>
</dbReference>
<dbReference type="GO" id="GO:0016705">
    <property type="term" value="F:oxidoreductase activity, acting on paired donors, with incorporation or reduction of molecular oxygen"/>
    <property type="evidence" value="ECO:0007669"/>
    <property type="project" value="InterPro"/>
</dbReference>
<evidence type="ECO:0000256" key="2">
    <source>
        <dbReference type="ARBA" id="ARBA00005179"/>
    </source>
</evidence>
<keyword evidence="8 10" id="KW-0503">Monooxygenase</keyword>
<feature type="region of interest" description="Disordered" evidence="11">
    <location>
        <begin position="307"/>
        <end position="333"/>
    </location>
</feature>
<evidence type="ECO:0000313" key="13">
    <source>
        <dbReference type="EMBL" id="TFY63995.1"/>
    </source>
</evidence>
<dbReference type="AlphaFoldDB" id="A0A4Y9YNL6"/>
<keyword evidence="6 10" id="KW-0560">Oxidoreductase</keyword>
<evidence type="ECO:0000256" key="3">
    <source>
        <dbReference type="ARBA" id="ARBA00010617"/>
    </source>
</evidence>
<gene>
    <name evidence="13" type="ORF">EVG20_g6101</name>
</gene>
<dbReference type="PRINTS" id="PR00463">
    <property type="entry name" value="EP450I"/>
</dbReference>
<comment type="cofactor">
    <cofactor evidence="1 9">
        <name>heme</name>
        <dbReference type="ChEBI" id="CHEBI:30413"/>
    </cofactor>
</comment>
<evidence type="ECO:0000256" key="10">
    <source>
        <dbReference type="RuleBase" id="RU000461"/>
    </source>
</evidence>
<dbReference type="InterPro" id="IPR036396">
    <property type="entry name" value="Cyt_P450_sf"/>
</dbReference>
<feature type="binding site" description="axial binding residue" evidence="9">
    <location>
        <position position="470"/>
    </location>
    <ligand>
        <name>heme</name>
        <dbReference type="ChEBI" id="CHEBI:30413"/>
    </ligand>
    <ligandPart>
        <name>Fe</name>
        <dbReference type="ChEBI" id="CHEBI:18248"/>
    </ligandPart>
</feature>
<accession>A0A4Y9YNL6</accession>
<evidence type="ECO:0000313" key="14">
    <source>
        <dbReference type="Proteomes" id="UP000298327"/>
    </source>
</evidence>
<evidence type="ECO:0000256" key="11">
    <source>
        <dbReference type="SAM" id="MobiDB-lite"/>
    </source>
</evidence>
<evidence type="ECO:0000256" key="1">
    <source>
        <dbReference type="ARBA" id="ARBA00001971"/>
    </source>
</evidence>
<organism evidence="13 14">
    <name type="scientific">Dentipellis fragilis</name>
    <dbReference type="NCBI Taxonomy" id="205917"/>
    <lineage>
        <taxon>Eukaryota</taxon>
        <taxon>Fungi</taxon>
        <taxon>Dikarya</taxon>
        <taxon>Basidiomycota</taxon>
        <taxon>Agaricomycotina</taxon>
        <taxon>Agaricomycetes</taxon>
        <taxon>Russulales</taxon>
        <taxon>Hericiaceae</taxon>
        <taxon>Dentipellis</taxon>
    </lineage>
</organism>
<keyword evidence="4 9" id="KW-0349">Heme</keyword>
<feature type="transmembrane region" description="Helical" evidence="12">
    <location>
        <begin position="15"/>
        <end position="33"/>
    </location>
</feature>
<comment type="caution">
    <text evidence="13">The sequence shown here is derived from an EMBL/GenBank/DDBJ whole genome shotgun (WGS) entry which is preliminary data.</text>
</comment>
<reference evidence="13 14" key="1">
    <citation type="submission" date="2019-02" db="EMBL/GenBank/DDBJ databases">
        <title>Genome sequencing of the rare red list fungi Dentipellis fragilis.</title>
        <authorList>
            <person name="Buettner E."/>
            <person name="Kellner H."/>
        </authorList>
    </citation>
    <scope>NUCLEOTIDE SEQUENCE [LARGE SCALE GENOMIC DNA]</scope>
    <source>
        <strain evidence="13 14">DSM 105465</strain>
    </source>
</reference>
<evidence type="ECO:0000256" key="9">
    <source>
        <dbReference type="PIRSR" id="PIRSR602401-1"/>
    </source>
</evidence>
<dbReference type="InterPro" id="IPR017972">
    <property type="entry name" value="Cyt_P450_CS"/>
</dbReference>
<evidence type="ECO:0000256" key="5">
    <source>
        <dbReference type="ARBA" id="ARBA00022723"/>
    </source>
</evidence>
<evidence type="ECO:0008006" key="15">
    <source>
        <dbReference type="Google" id="ProtNLM"/>
    </source>
</evidence>
<evidence type="ECO:0000256" key="7">
    <source>
        <dbReference type="ARBA" id="ARBA00023004"/>
    </source>
</evidence>
<evidence type="ECO:0000256" key="12">
    <source>
        <dbReference type="SAM" id="Phobius"/>
    </source>
</evidence>
<dbReference type="GO" id="GO:0005506">
    <property type="term" value="F:iron ion binding"/>
    <property type="evidence" value="ECO:0007669"/>
    <property type="project" value="InterPro"/>
</dbReference>
<keyword evidence="14" id="KW-1185">Reference proteome</keyword>
<feature type="compositionally biased region" description="Basic and acidic residues" evidence="11">
    <location>
        <begin position="315"/>
        <end position="332"/>
    </location>
</feature>
<keyword evidence="12" id="KW-0472">Membrane</keyword>
<keyword evidence="5 9" id="KW-0479">Metal-binding</keyword>
<dbReference type="EMBL" id="SEOQ01000390">
    <property type="protein sequence ID" value="TFY63995.1"/>
    <property type="molecule type" value="Genomic_DNA"/>
</dbReference>
<proteinExistence type="inferred from homology"/>
<evidence type="ECO:0000256" key="4">
    <source>
        <dbReference type="ARBA" id="ARBA00022617"/>
    </source>
</evidence>
<dbReference type="STRING" id="205917.A0A4Y9YNL6"/>
<comment type="pathway">
    <text evidence="2">Secondary metabolite biosynthesis.</text>
</comment>
<sequence length="522" mass="57777">MTVLLSSVRDALKNVDPVAIVCVAIAAFSYLYFSRATTFRKPPGPHAMPLISEICSRCPLAASGFSSQSGTRGYKQYGPIFYLNILGTNVFVVNTHQVAKQVLEKNSNSYAHRPLDMVMASELIGWDRAVALKAGGAKHRHYRKPLSKVLNSTAVRRFRPQQQRSAEALCAAILRTVDDFPKHIRASIGASIVDIAYGREVRVRGLRYIDFAEFVHERFSLTARSFAYPVDIVPACAQYKRDAEQWRADLDALAQVPFNSVKEDVASGAANPSYVDDHLSAEALTPHSRKRPKTRALTDLRVAHGVRAAHVPQSRRTEARPGGDRCDCRHGPGPDARGCTEPAVCERMYQGGPPILDGRAHRAAAPRTKDEVYGSYGIPAGASIASTLPRLRRAHLVHMHRLHRHREHLVHRPRLLFPGACHSRSRLRRGMMHDSAVYASPHTFEPARFLPPRAERDPIPTAFGFGRRICPGMHLAEAGVWLYAACMLAVFDIAPRTGVEVRCEAGEGIIRCFFCAHDEGHG</sequence>
<comment type="similarity">
    <text evidence="3 10">Belongs to the cytochrome P450 family.</text>
</comment>
<dbReference type="OrthoDB" id="2789670at2759"/>
<dbReference type="SUPFAM" id="SSF48264">
    <property type="entry name" value="Cytochrome P450"/>
    <property type="match status" value="2"/>
</dbReference>
<dbReference type="Proteomes" id="UP000298327">
    <property type="component" value="Unassembled WGS sequence"/>
</dbReference>